<dbReference type="EMBL" id="GDQN01006231">
    <property type="protein sequence ID" value="JAT84823.1"/>
    <property type="molecule type" value="Transcribed_RNA"/>
</dbReference>
<reference evidence="2" key="1">
    <citation type="submission" date="2015-09" db="EMBL/GenBank/DDBJ databases">
        <title>De novo assembly of Pectinophora gossypiella (Pink Bollworm) gut transcriptome.</title>
        <authorList>
            <person name="Tassone E.E."/>
        </authorList>
    </citation>
    <scope>NUCLEOTIDE SEQUENCE</scope>
</reference>
<dbReference type="AlphaFoldDB" id="A0A1E1WCX0"/>
<gene>
    <name evidence="2" type="ORF">g.1546</name>
</gene>
<dbReference type="GO" id="GO:0005737">
    <property type="term" value="C:cytoplasm"/>
    <property type="evidence" value="ECO:0007669"/>
    <property type="project" value="TreeGrafter"/>
</dbReference>
<comment type="similarity">
    <text evidence="1">Belongs to the MYG1 family.</text>
</comment>
<dbReference type="PANTHER" id="PTHR11215">
    <property type="entry name" value="METAL DEPENDENT HYDROLASE - RELATED"/>
    <property type="match status" value="1"/>
</dbReference>
<evidence type="ECO:0000313" key="2">
    <source>
        <dbReference type="EMBL" id="JAT84823.1"/>
    </source>
</evidence>
<sequence length="365" mass="42069">MFRRLIVCKINHFTRFPTFKSYNFNIGQRLYTSIATMKIGTHDGVFHCDEVLACFMLKCLPEYKNAEIVRTRDMNKLNDCDIVVDVGAVFDHEKKRYDHHQREFRETLSTLRPELGDKYKIKLSSAGLIYTYYGEQVIQTLAPKEAPLAPEDLRLIYKKVYENFIEEMDAIDNGVPMTDDEPRYKIHTHLSARVGKLNPEWNIQQAVNTDALFEKAMALVSTEFTHSANYFISIWLPARDFVKNALDSRFEIHKSGQIVKFTERFPWKEHLFDLETELGLGQEVKFVLFNDKPKSWRVQAVPVSPASFVTRKPLLKKWWGVRDEILSEVAGIEGCIFCHSTGFIAGNVSEEGALKMAIASLEPDN</sequence>
<dbReference type="GO" id="GO:0005634">
    <property type="term" value="C:nucleus"/>
    <property type="evidence" value="ECO:0007669"/>
    <property type="project" value="TreeGrafter"/>
</dbReference>
<dbReference type="Pfam" id="PF03690">
    <property type="entry name" value="MYG1_exonuc"/>
    <property type="match status" value="1"/>
</dbReference>
<name>A0A1E1WCX0_PECGO</name>
<evidence type="ECO:0000256" key="1">
    <source>
        <dbReference type="ARBA" id="ARBA00010105"/>
    </source>
</evidence>
<proteinExistence type="inferred from homology"/>
<dbReference type="InterPro" id="IPR003226">
    <property type="entry name" value="MYG1_exonuclease"/>
</dbReference>
<dbReference type="OrthoDB" id="10265310at2759"/>
<dbReference type="PANTHER" id="PTHR11215:SF1">
    <property type="entry name" value="MYG1 EXONUCLEASE"/>
    <property type="match status" value="1"/>
</dbReference>
<protein>
    <submittedName>
        <fullName evidence="2">Uncharacterized protein</fullName>
    </submittedName>
</protein>
<accession>A0A1E1WCX0</accession>
<organism evidence="2">
    <name type="scientific">Pectinophora gossypiella</name>
    <name type="common">Cotton pink bollworm</name>
    <name type="synonym">Depressaria gossypiella</name>
    <dbReference type="NCBI Taxonomy" id="13191"/>
    <lineage>
        <taxon>Eukaryota</taxon>
        <taxon>Metazoa</taxon>
        <taxon>Ecdysozoa</taxon>
        <taxon>Arthropoda</taxon>
        <taxon>Hexapoda</taxon>
        <taxon>Insecta</taxon>
        <taxon>Pterygota</taxon>
        <taxon>Neoptera</taxon>
        <taxon>Endopterygota</taxon>
        <taxon>Lepidoptera</taxon>
        <taxon>Glossata</taxon>
        <taxon>Ditrysia</taxon>
        <taxon>Gelechioidea</taxon>
        <taxon>Gelechiidae</taxon>
        <taxon>Apatetrinae</taxon>
        <taxon>Pectinophora</taxon>
    </lineage>
</organism>